<dbReference type="GO" id="GO:0030515">
    <property type="term" value="F:snoRNA binding"/>
    <property type="evidence" value="ECO:0007669"/>
    <property type="project" value="TreeGrafter"/>
</dbReference>
<dbReference type="GO" id="GO:0030688">
    <property type="term" value="C:preribosome, small subunit precursor"/>
    <property type="evidence" value="ECO:0007669"/>
    <property type="project" value="TreeGrafter"/>
</dbReference>
<evidence type="ECO:0000256" key="5">
    <source>
        <dbReference type="ARBA" id="ARBA00074032"/>
    </source>
</evidence>
<dbReference type="GO" id="GO:0006364">
    <property type="term" value="P:rRNA processing"/>
    <property type="evidence" value="ECO:0007669"/>
    <property type="project" value="TreeGrafter"/>
</dbReference>
<evidence type="ECO:0000256" key="2">
    <source>
        <dbReference type="ARBA" id="ARBA00007114"/>
    </source>
</evidence>
<feature type="compositionally biased region" description="Basic and acidic residues" evidence="6">
    <location>
        <begin position="57"/>
        <end position="72"/>
    </location>
</feature>
<evidence type="ECO:0000256" key="6">
    <source>
        <dbReference type="SAM" id="MobiDB-lite"/>
    </source>
</evidence>
<evidence type="ECO:0000313" key="8">
    <source>
        <dbReference type="Proteomes" id="UP001314263"/>
    </source>
</evidence>
<protein>
    <recommendedName>
        <fullName evidence="5">Bystin</fullName>
    </recommendedName>
</protein>
<organism evidence="7 8">
    <name type="scientific">Coccomyxa viridis</name>
    <dbReference type="NCBI Taxonomy" id="1274662"/>
    <lineage>
        <taxon>Eukaryota</taxon>
        <taxon>Viridiplantae</taxon>
        <taxon>Chlorophyta</taxon>
        <taxon>core chlorophytes</taxon>
        <taxon>Trebouxiophyceae</taxon>
        <taxon>Trebouxiophyceae incertae sedis</taxon>
        <taxon>Coccomyxaceae</taxon>
        <taxon>Coccomyxa</taxon>
    </lineage>
</organism>
<dbReference type="GO" id="GO:0005737">
    <property type="term" value="C:cytoplasm"/>
    <property type="evidence" value="ECO:0007669"/>
    <property type="project" value="TreeGrafter"/>
</dbReference>
<dbReference type="Pfam" id="PF05291">
    <property type="entry name" value="Bystin"/>
    <property type="match status" value="1"/>
</dbReference>
<dbReference type="InterPro" id="IPR007955">
    <property type="entry name" value="Bystin"/>
</dbReference>
<evidence type="ECO:0000256" key="4">
    <source>
        <dbReference type="ARBA" id="ARBA00023242"/>
    </source>
</evidence>
<comment type="subcellular location">
    <subcellularLocation>
        <location evidence="1">Nucleus</location>
        <location evidence="1">Nucleolus</location>
    </subcellularLocation>
</comment>
<reference evidence="7 8" key="1">
    <citation type="submission" date="2023-10" db="EMBL/GenBank/DDBJ databases">
        <authorList>
            <person name="Maclean D."/>
            <person name="Macfadyen A."/>
        </authorList>
    </citation>
    <scope>NUCLEOTIDE SEQUENCE [LARGE SCALE GENOMIC DNA]</scope>
</reference>
<dbReference type="AlphaFoldDB" id="A0AAV1IDY4"/>
<evidence type="ECO:0000256" key="1">
    <source>
        <dbReference type="ARBA" id="ARBA00004604"/>
    </source>
</evidence>
<dbReference type="GO" id="GO:0005730">
    <property type="term" value="C:nucleolus"/>
    <property type="evidence" value="ECO:0007669"/>
    <property type="project" value="UniProtKB-SubCell"/>
</dbReference>
<dbReference type="FunFam" id="1.25.40.480:FF:000001">
    <property type="entry name" value="Bystin (51.6 kD)-like"/>
    <property type="match status" value="1"/>
</dbReference>
<dbReference type="PANTHER" id="PTHR12821:SF0">
    <property type="entry name" value="BYSTIN"/>
    <property type="match status" value="1"/>
</dbReference>
<name>A0AAV1IDY4_9CHLO</name>
<accession>A0AAV1IDY4</accession>
<feature type="region of interest" description="Disordered" evidence="6">
    <location>
        <begin position="150"/>
        <end position="172"/>
    </location>
</feature>
<dbReference type="EMBL" id="CAUYUE010000012">
    <property type="protein sequence ID" value="CAK0785483.1"/>
    <property type="molecule type" value="Genomic_DNA"/>
</dbReference>
<sequence>MVKRKKPNTHQQSLGDELESPETYGVRTKPRRGKKQRDELEGEPELPADTADAVLRVAKEQQEEIDAEERSHRGPGSGQAAGLQYNAQPAHDSDSEGSDFGKSYSDEDWLEDEVKVEDEEVLAKFMAPAGAAAQQRTLSDIIMERIRTKQAGGDASENAQGKDEDQVPDGLPPKVVEVYRSVGKIMSRYSAGKVPKAFKIIPNLKNWEEVLWLTEPETWSPHATYQATRLFISNLNARLAQRFLSLVLLPHVRQDVREHQRLHFALFQALKKAAYKPDAFYKGLLLPLCQSGTCTLREAVILSSVLKRVSFPVLHSAAALARLASMAYSGVNSFFIRVLLDKKYALPYRVVDALVDHFLSFKKEQRQLPVVWHQSLLCFVQRYKNEIRADDKVALQKLMKRQYHYLVTPEVHRELEASRSRGEKEQADSLRAQSKVTSKVLENIRELPPVLLMDED</sequence>
<evidence type="ECO:0000256" key="3">
    <source>
        <dbReference type="ARBA" id="ARBA00022517"/>
    </source>
</evidence>
<proteinExistence type="inferred from homology"/>
<keyword evidence="3" id="KW-0690">Ribosome biogenesis</keyword>
<feature type="region of interest" description="Disordered" evidence="6">
    <location>
        <begin position="1"/>
        <end position="106"/>
    </location>
</feature>
<gene>
    <name evidence="7" type="ORF">CVIRNUC_008692</name>
</gene>
<evidence type="ECO:0000313" key="7">
    <source>
        <dbReference type="EMBL" id="CAK0785483.1"/>
    </source>
</evidence>
<dbReference type="Gene3D" id="1.25.40.480">
    <property type="match status" value="1"/>
</dbReference>
<keyword evidence="8" id="KW-1185">Reference proteome</keyword>
<dbReference type="Proteomes" id="UP001314263">
    <property type="component" value="Unassembled WGS sequence"/>
</dbReference>
<keyword evidence="4" id="KW-0539">Nucleus</keyword>
<comment type="similarity">
    <text evidence="2">Belongs to the bystin family.</text>
</comment>
<dbReference type="PANTHER" id="PTHR12821">
    <property type="entry name" value="BYSTIN"/>
    <property type="match status" value="1"/>
</dbReference>
<comment type="caution">
    <text evidence="7">The sequence shown here is derived from an EMBL/GenBank/DDBJ whole genome shotgun (WGS) entry which is preliminary data.</text>
</comment>